<dbReference type="PROSITE" id="PS00909">
    <property type="entry name" value="MR_MLE_2"/>
    <property type="match status" value="1"/>
</dbReference>
<organism evidence="3 4">
    <name type="scientific">Limibacillus halophilus</name>
    <dbReference type="NCBI Taxonomy" id="1579333"/>
    <lineage>
        <taxon>Bacteria</taxon>
        <taxon>Pseudomonadati</taxon>
        <taxon>Pseudomonadota</taxon>
        <taxon>Alphaproteobacteria</taxon>
        <taxon>Rhodospirillales</taxon>
        <taxon>Rhodovibrionaceae</taxon>
        <taxon>Limibacillus</taxon>
    </lineage>
</organism>
<protein>
    <submittedName>
        <fullName evidence="3">L-alanine-DL-glutamate epimerase-like enolase superfamily enzyme</fullName>
    </submittedName>
</protein>
<keyword evidence="1" id="KW-0479">Metal-binding</keyword>
<dbReference type="InterPro" id="IPR036849">
    <property type="entry name" value="Enolase-like_C_sf"/>
</dbReference>
<feature type="domain" description="Mandelate racemase/muconate lactonizing enzyme C-terminal" evidence="2">
    <location>
        <begin position="142"/>
        <end position="239"/>
    </location>
</feature>
<proteinExistence type="predicted"/>
<dbReference type="GO" id="GO:0003824">
    <property type="term" value="F:catalytic activity"/>
    <property type="evidence" value="ECO:0007669"/>
    <property type="project" value="UniProtKB-ARBA"/>
</dbReference>
<accession>A0A839SUJ2</accession>
<dbReference type="GO" id="GO:0000287">
    <property type="term" value="F:magnesium ion binding"/>
    <property type="evidence" value="ECO:0007669"/>
    <property type="project" value="UniProtKB-ARBA"/>
</dbReference>
<dbReference type="InterPro" id="IPR018110">
    <property type="entry name" value="Mandel_Rmase/mucon_lact_enz_CS"/>
</dbReference>
<dbReference type="SMART" id="SM00922">
    <property type="entry name" value="MR_MLE"/>
    <property type="match status" value="1"/>
</dbReference>
<evidence type="ECO:0000313" key="3">
    <source>
        <dbReference type="EMBL" id="MBB3065360.1"/>
    </source>
</evidence>
<dbReference type="Gene3D" id="3.30.390.10">
    <property type="entry name" value="Enolase-like, N-terminal domain"/>
    <property type="match status" value="1"/>
</dbReference>
<dbReference type="Gene3D" id="3.20.20.120">
    <property type="entry name" value="Enolase-like C-terminal domain"/>
    <property type="match status" value="1"/>
</dbReference>
<dbReference type="InterPro" id="IPR013342">
    <property type="entry name" value="Mandelate_racemase_C"/>
</dbReference>
<dbReference type="SFLD" id="SFLDS00001">
    <property type="entry name" value="Enolase"/>
    <property type="match status" value="1"/>
</dbReference>
<dbReference type="InterPro" id="IPR029065">
    <property type="entry name" value="Enolase_C-like"/>
</dbReference>
<dbReference type="EMBL" id="JACHXA010000004">
    <property type="protein sequence ID" value="MBB3065360.1"/>
    <property type="molecule type" value="Genomic_DNA"/>
</dbReference>
<comment type="caution">
    <text evidence="3">The sequence shown here is derived from an EMBL/GenBank/DDBJ whole genome shotgun (WGS) entry which is preliminary data.</text>
</comment>
<gene>
    <name evidence="3" type="ORF">FHR98_001647</name>
</gene>
<evidence type="ECO:0000256" key="1">
    <source>
        <dbReference type="ARBA" id="ARBA00022723"/>
    </source>
</evidence>
<dbReference type="GO" id="GO:0009063">
    <property type="term" value="P:amino acid catabolic process"/>
    <property type="evidence" value="ECO:0007669"/>
    <property type="project" value="InterPro"/>
</dbReference>
<evidence type="ECO:0000313" key="4">
    <source>
        <dbReference type="Proteomes" id="UP000581135"/>
    </source>
</evidence>
<dbReference type="PANTHER" id="PTHR48073">
    <property type="entry name" value="O-SUCCINYLBENZOATE SYNTHASE-RELATED"/>
    <property type="match status" value="1"/>
</dbReference>
<dbReference type="InterPro" id="IPR029017">
    <property type="entry name" value="Enolase-like_N"/>
</dbReference>
<sequence>MTRHIRLLTGRLHYGPEVKLHTATSGPVSQLDETYLLIEQEGRTLGVGGVRTNIAYLTGITGDRINRELVDWVNRIDWSQSVEALAEEVVASREFPGPVKALLDQTLHDALARESGLTLCEWLGGAWKGAASTNQTLFWGDNQSLLNQAEAYVARGFCSLKLRVAVETFEQDFARLKLLRDRFGHEIKLAADANGRWTGESARRNVAALDAFSLDYIEQPVAAEDWETLRLLSREAPMPVMLDESLAEPSAVRRLIEIGGSLAGHLKLVKFGGVAPLMEAADALVKAGVRCMVGQMNEGSLATAAAAHCAMALGAEGNELYGADGILDDPAHGLSYGSGMVSLPKSPGLGMTFNTLNLTPIWERKI</sequence>
<evidence type="ECO:0000259" key="2">
    <source>
        <dbReference type="SMART" id="SM00922"/>
    </source>
</evidence>
<dbReference type="Proteomes" id="UP000581135">
    <property type="component" value="Unassembled WGS sequence"/>
</dbReference>
<dbReference type="SUPFAM" id="SSF54826">
    <property type="entry name" value="Enolase N-terminal domain-like"/>
    <property type="match status" value="1"/>
</dbReference>
<dbReference type="Pfam" id="PF13378">
    <property type="entry name" value="MR_MLE_C"/>
    <property type="match status" value="1"/>
</dbReference>
<reference evidence="3 4" key="1">
    <citation type="submission" date="2020-08" db="EMBL/GenBank/DDBJ databases">
        <title>Genomic Encyclopedia of Type Strains, Phase III (KMG-III): the genomes of soil and plant-associated and newly described type strains.</title>
        <authorList>
            <person name="Whitman W."/>
        </authorList>
    </citation>
    <scope>NUCLEOTIDE SEQUENCE [LARGE SCALE GENOMIC DNA]</scope>
    <source>
        <strain evidence="3 4">CECT 8803</strain>
    </source>
</reference>
<name>A0A839SUJ2_9PROT</name>
<dbReference type="SUPFAM" id="SSF51604">
    <property type="entry name" value="Enolase C-terminal domain-like"/>
    <property type="match status" value="1"/>
</dbReference>
<dbReference type="AlphaFoldDB" id="A0A839SUJ2"/>
<keyword evidence="4" id="KW-1185">Reference proteome</keyword>
<dbReference type="RefSeq" id="WP_183416196.1">
    <property type="nucleotide sequence ID" value="NZ_JACHXA010000004.1"/>
</dbReference>
<dbReference type="PANTHER" id="PTHR48073:SF2">
    <property type="entry name" value="O-SUCCINYLBENZOATE SYNTHASE"/>
    <property type="match status" value="1"/>
</dbReference>